<dbReference type="PANTHER" id="PTHR23140">
    <property type="entry name" value="RNA PROCESSING PROTEIN LD23810P"/>
    <property type="match status" value="1"/>
</dbReference>
<dbReference type="EMBL" id="KK796777">
    <property type="protein sequence ID" value="KDO35914.1"/>
    <property type="molecule type" value="Genomic_DNA"/>
</dbReference>
<keyword evidence="4" id="KW-1185">Reference proteome</keyword>
<dbReference type="SUPFAM" id="SSF54928">
    <property type="entry name" value="RNA-binding domain, RBD"/>
    <property type="match status" value="1"/>
</dbReference>
<dbReference type="InterPro" id="IPR035979">
    <property type="entry name" value="RBD_domain_sf"/>
</dbReference>
<accession>A0A067D333</accession>
<dbReference type="Pfam" id="PF00076">
    <property type="entry name" value="RRM_1"/>
    <property type="match status" value="1"/>
</dbReference>
<dbReference type="GO" id="GO:0003723">
    <property type="term" value="F:RNA binding"/>
    <property type="evidence" value="ECO:0007669"/>
    <property type="project" value="UniProtKB-UniRule"/>
</dbReference>
<dbReference type="Gene3D" id="3.30.70.330">
    <property type="match status" value="1"/>
</dbReference>
<dbReference type="Proteomes" id="UP000027120">
    <property type="component" value="Unassembled WGS sequence"/>
</dbReference>
<evidence type="ECO:0000256" key="1">
    <source>
        <dbReference type="PROSITE-ProRule" id="PRU00176"/>
    </source>
</evidence>
<dbReference type="InterPro" id="IPR000504">
    <property type="entry name" value="RRM_dom"/>
</dbReference>
<dbReference type="SMART" id="SM00360">
    <property type="entry name" value="RRM"/>
    <property type="match status" value="1"/>
</dbReference>
<protein>
    <recommendedName>
        <fullName evidence="2">RRM domain-containing protein</fullName>
    </recommendedName>
</protein>
<keyword evidence="1" id="KW-0694">RNA-binding</keyword>
<evidence type="ECO:0000259" key="2">
    <source>
        <dbReference type="PROSITE" id="PS50102"/>
    </source>
</evidence>
<dbReference type="AlphaFoldDB" id="A0A067D333"/>
<dbReference type="PROSITE" id="PS50102">
    <property type="entry name" value="RRM"/>
    <property type="match status" value="1"/>
</dbReference>
<dbReference type="CDD" id="cd12346">
    <property type="entry name" value="RRM3_NGR1_NAM8_like"/>
    <property type="match status" value="1"/>
</dbReference>
<dbReference type="InterPro" id="IPR012677">
    <property type="entry name" value="Nucleotide-bd_a/b_plait_sf"/>
</dbReference>
<dbReference type="PANTHER" id="PTHR23140:SF4">
    <property type="entry name" value="PROTEIN CBR-NRD-1"/>
    <property type="match status" value="1"/>
</dbReference>
<dbReference type="FunFam" id="3.30.70.330:FF:000395">
    <property type="entry name" value="Polyadenylate-binding protein RBP47"/>
    <property type="match status" value="1"/>
</dbReference>
<name>A0A067D333_CITSI</name>
<dbReference type="InterPro" id="IPR051485">
    <property type="entry name" value="SR-CTD_assoc_factor"/>
</dbReference>
<evidence type="ECO:0000313" key="3">
    <source>
        <dbReference type="EMBL" id="KDO35915.1"/>
    </source>
</evidence>
<dbReference type="STRING" id="2711.A0A067D333"/>
<sequence>MEKRRHCCERKGEREERTLLYKLCFHRNSSYCQFNIVFLLVLIGGYASNGAPGQGPQSEGDSSNTTIFVGGLDPNVTDEDLRQPFSQYGEIASVKIPVGKGCGFVQFANRENAEEALHKLNGTVIGKQSVRLSWGRNPANKQFRADYGNQWSGAYYGGQVYDGYGYAIPPPNDPSMYAAAAAAYGAYPVYGSHQQQVS</sequence>
<organism evidence="3 4">
    <name type="scientific">Citrus sinensis</name>
    <name type="common">Sweet orange</name>
    <name type="synonym">Citrus aurantium var. sinensis</name>
    <dbReference type="NCBI Taxonomy" id="2711"/>
    <lineage>
        <taxon>Eukaryota</taxon>
        <taxon>Viridiplantae</taxon>
        <taxon>Streptophyta</taxon>
        <taxon>Embryophyta</taxon>
        <taxon>Tracheophyta</taxon>
        <taxon>Spermatophyta</taxon>
        <taxon>Magnoliopsida</taxon>
        <taxon>eudicotyledons</taxon>
        <taxon>Gunneridae</taxon>
        <taxon>Pentapetalae</taxon>
        <taxon>rosids</taxon>
        <taxon>malvids</taxon>
        <taxon>Sapindales</taxon>
        <taxon>Rutaceae</taxon>
        <taxon>Aurantioideae</taxon>
        <taxon>Citrus</taxon>
    </lineage>
</organism>
<dbReference type="SMR" id="A0A067D333"/>
<feature type="domain" description="RRM" evidence="2">
    <location>
        <begin position="65"/>
        <end position="137"/>
    </location>
</feature>
<evidence type="ECO:0000313" key="4">
    <source>
        <dbReference type="Proteomes" id="UP000027120"/>
    </source>
</evidence>
<dbReference type="EMBL" id="KK796777">
    <property type="protein sequence ID" value="KDO35915.1"/>
    <property type="molecule type" value="Genomic_DNA"/>
</dbReference>
<reference evidence="3 4" key="1">
    <citation type="submission" date="2014-04" db="EMBL/GenBank/DDBJ databases">
        <authorList>
            <consortium name="International Citrus Genome Consortium"/>
            <person name="Gmitter F."/>
            <person name="Chen C."/>
            <person name="Farmerie W."/>
            <person name="Harkins T."/>
            <person name="Desany B."/>
            <person name="Mohiuddin M."/>
            <person name="Kodira C."/>
            <person name="Borodovsky M."/>
            <person name="Lomsadze A."/>
            <person name="Burns P."/>
            <person name="Jenkins J."/>
            <person name="Prochnik S."/>
            <person name="Shu S."/>
            <person name="Chapman J."/>
            <person name="Pitluck S."/>
            <person name="Schmutz J."/>
            <person name="Rokhsar D."/>
        </authorList>
    </citation>
    <scope>NUCLEOTIDE SEQUENCE</scope>
</reference>
<gene>
    <name evidence="3" type="ORF">CISIN_1g029152mg</name>
</gene>
<proteinExistence type="predicted"/>